<gene>
    <name evidence="1" type="ORF">ANCDUO_01552</name>
</gene>
<dbReference type="Proteomes" id="UP000054047">
    <property type="component" value="Unassembled WGS sequence"/>
</dbReference>
<accession>A0A0C2H8Z1</accession>
<protein>
    <submittedName>
        <fullName evidence="1">Uncharacterized protein</fullName>
    </submittedName>
</protein>
<dbReference type="OrthoDB" id="5855041at2759"/>
<evidence type="ECO:0000313" key="1">
    <source>
        <dbReference type="EMBL" id="KIH68114.1"/>
    </source>
</evidence>
<organism evidence="1 2">
    <name type="scientific">Ancylostoma duodenale</name>
    <dbReference type="NCBI Taxonomy" id="51022"/>
    <lineage>
        <taxon>Eukaryota</taxon>
        <taxon>Metazoa</taxon>
        <taxon>Ecdysozoa</taxon>
        <taxon>Nematoda</taxon>
        <taxon>Chromadorea</taxon>
        <taxon>Rhabditida</taxon>
        <taxon>Rhabditina</taxon>
        <taxon>Rhabditomorpha</taxon>
        <taxon>Strongyloidea</taxon>
        <taxon>Ancylostomatidae</taxon>
        <taxon>Ancylostomatinae</taxon>
        <taxon>Ancylostoma</taxon>
    </lineage>
</organism>
<keyword evidence="2" id="KW-1185">Reference proteome</keyword>
<reference evidence="1 2" key="1">
    <citation type="submission" date="2013-12" db="EMBL/GenBank/DDBJ databases">
        <title>Draft genome of the parsitic nematode Ancylostoma duodenale.</title>
        <authorList>
            <person name="Mitreva M."/>
        </authorList>
    </citation>
    <scope>NUCLEOTIDE SEQUENCE [LARGE SCALE GENOMIC DNA]</scope>
    <source>
        <strain evidence="1 2">Zhejiang</strain>
    </source>
</reference>
<sequence>MYDEALRSLKLDMALAERSQRPMKEGPIGFLAPRCAAALEKDGLQGGIQTKLAVKHIGDNEAFLHMGNCMAEGPTQRQ</sequence>
<proteinExistence type="predicted"/>
<dbReference type="AlphaFoldDB" id="A0A0C2H8Z1"/>
<dbReference type="EMBL" id="KN726462">
    <property type="protein sequence ID" value="KIH68114.1"/>
    <property type="molecule type" value="Genomic_DNA"/>
</dbReference>
<name>A0A0C2H8Z1_9BILA</name>
<evidence type="ECO:0000313" key="2">
    <source>
        <dbReference type="Proteomes" id="UP000054047"/>
    </source>
</evidence>